<evidence type="ECO:0000256" key="5">
    <source>
        <dbReference type="ARBA" id="ARBA00022448"/>
    </source>
</evidence>
<organism evidence="16">
    <name type="scientific">Anadara consociata</name>
    <dbReference type="NCBI Taxonomy" id="2592665"/>
    <lineage>
        <taxon>Eukaryota</taxon>
        <taxon>Metazoa</taxon>
        <taxon>Spiralia</taxon>
        <taxon>Lophotrochozoa</taxon>
        <taxon>Mollusca</taxon>
        <taxon>Bivalvia</taxon>
        <taxon>Autobranchia</taxon>
        <taxon>Pteriomorphia</taxon>
        <taxon>Arcoida</taxon>
        <taxon>Arcoidea</taxon>
        <taxon>Arcidae</taxon>
        <taxon>Anadara</taxon>
    </lineage>
</organism>
<dbReference type="Gene3D" id="2.60.40.420">
    <property type="entry name" value="Cupredoxins - blue copper proteins"/>
    <property type="match status" value="1"/>
</dbReference>
<evidence type="ECO:0000256" key="13">
    <source>
        <dbReference type="ARBA" id="ARBA00049512"/>
    </source>
</evidence>
<dbReference type="PANTHER" id="PTHR22888:SF9">
    <property type="entry name" value="CYTOCHROME C OXIDASE SUBUNIT 2"/>
    <property type="match status" value="1"/>
</dbReference>
<evidence type="ECO:0000256" key="11">
    <source>
        <dbReference type="ARBA" id="ARBA00023136"/>
    </source>
</evidence>
<keyword evidence="9 14" id="KW-1133">Transmembrane helix</keyword>
<evidence type="ECO:0000256" key="3">
    <source>
        <dbReference type="ARBA" id="ARBA00007866"/>
    </source>
</evidence>
<evidence type="ECO:0000256" key="2">
    <source>
        <dbReference type="ARBA" id="ARBA00004141"/>
    </source>
</evidence>
<comment type="cofactor">
    <cofactor evidence="1">
        <name>Cu cation</name>
        <dbReference type="ChEBI" id="CHEBI:23378"/>
    </cofactor>
</comment>
<evidence type="ECO:0000256" key="9">
    <source>
        <dbReference type="ARBA" id="ARBA00022989"/>
    </source>
</evidence>
<geneLocation type="mitochondrion" evidence="16"/>
<dbReference type="PROSITE" id="PS50857">
    <property type="entry name" value="COX2_CUA"/>
    <property type="match status" value="1"/>
</dbReference>
<dbReference type="InterPro" id="IPR008972">
    <property type="entry name" value="Cupredoxin"/>
</dbReference>
<protein>
    <recommendedName>
        <fullName evidence="4">cytochrome-c oxidase</fullName>
        <ecNumber evidence="4">7.1.1.9</ecNumber>
    </recommendedName>
    <alternativeName>
        <fullName evidence="12">Cytochrome c oxidase polypeptide II</fullName>
    </alternativeName>
</protein>
<dbReference type="InterPro" id="IPR002429">
    <property type="entry name" value="CcO_II-like_C"/>
</dbReference>
<evidence type="ECO:0000259" key="15">
    <source>
        <dbReference type="PROSITE" id="PS50857"/>
    </source>
</evidence>
<keyword evidence="10" id="KW-0186">Copper</keyword>
<evidence type="ECO:0000256" key="4">
    <source>
        <dbReference type="ARBA" id="ARBA00012949"/>
    </source>
</evidence>
<name>A0A7D0KJJ1_9BIVA</name>
<proteinExistence type="inferred from homology"/>
<keyword evidence="16" id="KW-0496">Mitochondrion</keyword>
<dbReference type="PRINTS" id="PR01166">
    <property type="entry name" value="CYCOXIDASEII"/>
</dbReference>
<evidence type="ECO:0000256" key="7">
    <source>
        <dbReference type="ARBA" id="ARBA00022842"/>
    </source>
</evidence>
<evidence type="ECO:0000256" key="10">
    <source>
        <dbReference type="ARBA" id="ARBA00023008"/>
    </source>
</evidence>
<dbReference type="EC" id="7.1.1.9" evidence="4"/>
<dbReference type="GO" id="GO:0004129">
    <property type="term" value="F:cytochrome-c oxidase activity"/>
    <property type="evidence" value="ECO:0007669"/>
    <property type="project" value="UniProtKB-EC"/>
</dbReference>
<evidence type="ECO:0000256" key="12">
    <source>
        <dbReference type="ARBA" id="ARBA00031389"/>
    </source>
</evidence>
<dbReference type="Gene3D" id="1.10.287.90">
    <property type="match status" value="1"/>
</dbReference>
<dbReference type="AlphaFoldDB" id="A0A7D0KJJ1"/>
<evidence type="ECO:0000256" key="14">
    <source>
        <dbReference type="SAM" id="Phobius"/>
    </source>
</evidence>
<dbReference type="SUPFAM" id="SSF49503">
    <property type="entry name" value="Cupredoxins"/>
    <property type="match status" value="1"/>
</dbReference>
<evidence type="ECO:0000313" key="16">
    <source>
        <dbReference type="EMBL" id="QDH82319.1"/>
    </source>
</evidence>
<dbReference type="GO" id="GO:0005507">
    <property type="term" value="F:copper ion binding"/>
    <property type="evidence" value="ECO:0007669"/>
    <property type="project" value="InterPro"/>
</dbReference>
<reference evidence="16" key="1">
    <citation type="submission" date="2018-06" db="EMBL/GenBank/DDBJ databases">
        <authorList>
            <person name="Sun S."/>
            <person name="Li Q."/>
            <person name="Kong L."/>
            <person name="Yu H."/>
        </authorList>
    </citation>
    <scope>NUCLEOTIDE SEQUENCE</scope>
</reference>
<dbReference type="EMBL" id="MH535977">
    <property type="protein sequence ID" value="QDH82319.1"/>
    <property type="molecule type" value="Genomic_DNA"/>
</dbReference>
<dbReference type="InterPro" id="IPR036257">
    <property type="entry name" value="Cyt_c_oxidase_su2_TM_sf"/>
</dbReference>
<gene>
    <name evidence="16" type="primary">cox2</name>
</gene>
<comment type="similarity">
    <text evidence="3">Belongs to the cytochrome c oxidase subunit 2 family.</text>
</comment>
<accession>A0A7D0KJJ1</accession>
<keyword evidence="6 14" id="KW-0812">Transmembrane</keyword>
<keyword evidence="11 14" id="KW-0472">Membrane</keyword>
<keyword evidence="5" id="KW-0813">Transport</keyword>
<dbReference type="GO" id="GO:0042773">
    <property type="term" value="P:ATP synthesis coupled electron transport"/>
    <property type="evidence" value="ECO:0007669"/>
    <property type="project" value="TreeGrafter"/>
</dbReference>
<dbReference type="InterPro" id="IPR045187">
    <property type="entry name" value="CcO_II"/>
</dbReference>
<comment type="subcellular location">
    <subcellularLocation>
        <location evidence="2">Membrane</location>
        <topology evidence="2">Multi-pass membrane protein</topology>
    </subcellularLocation>
</comment>
<comment type="catalytic activity">
    <reaction evidence="13">
        <text>4 Fe(II)-[cytochrome c] + O2 + 8 H(+)(in) = 4 Fe(III)-[cytochrome c] + 2 H2O + 4 H(+)(out)</text>
        <dbReference type="Rhea" id="RHEA:11436"/>
        <dbReference type="Rhea" id="RHEA-COMP:10350"/>
        <dbReference type="Rhea" id="RHEA-COMP:14399"/>
        <dbReference type="ChEBI" id="CHEBI:15377"/>
        <dbReference type="ChEBI" id="CHEBI:15378"/>
        <dbReference type="ChEBI" id="CHEBI:15379"/>
        <dbReference type="ChEBI" id="CHEBI:29033"/>
        <dbReference type="ChEBI" id="CHEBI:29034"/>
        <dbReference type="EC" id="7.1.1.9"/>
    </reaction>
    <physiologicalReaction direction="left-to-right" evidence="13">
        <dbReference type="Rhea" id="RHEA:11437"/>
    </physiologicalReaction>
</comment>
<keyword evidence="7" id="KW-0460">Magnesium</keyword>
<evidence type="ECO:0000256" key="6">
    <source>
        <dbReference type="ARBA" id="ARBA00022692"/>
    </source>
</evidence>
<evidence type="ECO:0000256" key="1">
    <source>
        <dbReference type="ARBA" id="ARBA00001935"/>
    </source>
</evidence>
<dbReference type="GO" id="GO:0016020">
    <property type="term" value="C:membrane"/>
    <property type="evidence" value="ECO:0007669"/>
    <property type="project" value="UniProtKB-SubCell"/>
</dbReference>
<feature type="domain" description="Cytochrome oxidase subunit II copper A binding" evidence="15">
    <location>
        <begin position="79"/>
        <end position="187"/>
    </location>
</feature>
<sequence length="372" mass="42748">MGLWCSMGFYDWVVMGDFHSPVESSISLLCHDLFVVVLIVFVIQFFKFLYVRDQIFNLMMMLDVKVFGSQKCLVYGSLVCEYKMFMVGDDKWWFDDDGGMSSVSKSVVGNIKKPSKVLVMVEGIYAWNIPILAIKADAVGVNMIDSWVDNDGLYHGGCVEMCGVHPSHMPSVVESVSPEDFYDWVESMREMDQDPAMRPKGMYFSETFEKGIPIAAREPSGGVFIDADARYEFVNKVFYVSMGIFKKMEKLEGGLDAKVVCEINGAMKRCQKFYYLTASYLGNYLYLSRGGHMKCDDKDEGVVMVWKSLDTCYKSGLKFLSDVLNSGKISDEQKKKIGWLVEEWEKEYKELFMEKGLLVKKVNKQRKRWWKF</sequence>
<evidence type="ECO:0000256" key="8">
    <source>
        <dbReference type="ARBA" id="ARBA00022982"/>
    </source>
</evidence>
<feature type="transmembrane region" description="Helical" evidence="14">
    <location>
        <begin position="33"/>
        <end position="51"/>
    </location>
</feature>
<dbReference type="PANTHER" id="PTHR22888">
    <property type="entry name" value="CYTOCHROME C OXIDASE, SUBUNIT II"/>
    <property type="match status" value="1"/>
</dbReference>
<dbReference type="Pfam" id="PF00116">
    <property type="entry name" value="COX2"/>
    <property type="match status" value="1"/>
</dbReference>
<keyword evidence="8" id="KW-0249">Electron transport</keyword>